<sequence>MSVLGRLPNDEYLEKLAKTLKAAETKGSVFLTQKRYSPKDGVTNEVPDTNALLFRATDGNSDKKKKVKFSTVVKAEDLEAFWVKYTEVIKAGMVGLRKKDKKKKAKSKAKAAAAAAAASSTK</sequence>
<comment type="similarity">
    <text evidence="2 7">Belongs to the SRP14 family.</text>
</comment>
<keyword evidence="4 7" id="KW-0694">RNA-binding</keyword>
<dbReference type="GO" id="GO:0008312">
    <property type="term" value="F:7S RNA binding"/>
    <property type="evidence" value="ECO:0007669"/>
    <property type="project" value="UniProtKB-UniRule"/>
</dbReference>
<dbReference type="InterPro" id="IPR009018">
    <property type="entry name" value="Signal_recog_particle_SRP9/14"/>
</dbReference>
<accession>A0A5E8C3B5</accession>
<reference evidence="8 9" key="1">
    <citation type="submission" date="2019-09" db="EMBL/GenBank/DDBJ databases">
        <authorList>
            <person name="Brejova B."/>
        </authorList>
    </citation>
    <scope>NUCLEOTIDE SEQUENCE [LARGE SCALE GENOMIC DNA]</scope>
</reference>
<evidence type="ECO:0000313" key="8">
    <source>
        <dbReference type="EMBL" id="VVT56248.1"/>
    </source>
</evidence>
<dbReference type="PANTHER" id="PTHR12013">
    <property type="entry name" value="SIGNAL RECOGNITION PARTICLE 14 KD PROTEIN"/>
    <property type="match status" value="1"/>
</dbReference>
<evidence type="ECO:0000256" key="2">
    <source>
        <dbReference type="ARBA" id="ARBA00010349"/>
    </source>
</evidence>
<gene>
    <name evidence="8" type="ORF">SAPINGB_P004914</name>
</gene>
<dbReference type="OrthoDB" id="19209at2759"/>
<comment type="subcellular location">
    <subcellularLocation>
        <location evidence="1 7">Cytoplasm</location>
    </subcellularLocation>
</comment>
<dbReference type="RefSeq" id="XP_031855520.1">
    <property type="nucleotide sequence ID" value="XM_031999629.1"/>
</dbReference>
<dbReference type="GO" id="GO:0006614">
    <property type="term" value="P:SRP-dependent cotranslational protein targeting to membrane"/>
    <property type="evidence" value="ECO:0007669"/>
    <property type="project" value="UniProtKB-UniRule"/>
</dbReference>
<organism evidence="8 9">
    <name type="scientific">Magnusiomyces paraingens</name>
    <dbReference type="NCBI Taxonomy" id="2606893"/>
    <lineage>
        <taxon>Eukaryota</taxon>
        <taxon>Fungi</taxon>
        <taxon>Dikarya</taxon>
        <taxon>Ascomycota</taxon>
        <taxon>Saccharomycotina</taxon>
        <taxon>Dipodascomycetes</taxon>
        <taxon>Dipodascales</taxon>
        <taxon>Dipodascaceae</taxon>
        <taxon>Magnusiomyces</taxon>
    </lineage>
</organism>
<keyword evidence="9" id="KW-1185">Reference proteome</keyword>
<comment type="subunit">
    <text evidence="7">Component of a fungal signal recognition particle (SRP) complex that consists of a 7SL RNA molecule (scR1) and at least six protein subunits: SRP72, SRP68, SRP54, SEC65, SRP21 and SRP14.</text>
</comment>
<dbReference type="Pfam" id="PF02290">
    <property type="entry name" value="SRP14"/>
    <property type="match status" value="1"/>
</dbReference>
<dbReference type="AlphaFoldDB" id="A0A5E8C3B5"/>
<evidence type="ECO:0000256" key="1">
    <source>
        <dbReference type="ARBA" id="ARBA00004496"/>
    </source>
</evidence>
<keyword evidence="6 7" id="KW-0687">Ribonucleoprotein</keyword>
<dbReference type="Proteomes" id="UP000398389">
    <property type="component" value="Unassembled WGS sequence"/>
</dbReference>
<dbReference type="GeneID" id="43583729"/>
<evidence type="ECO:0000256" key="3">
    <source>
        <dbReference type="ARBA" id="ARBA00022490"/>
    </source>
</evidence>
<proteinExistence type="inferred from homology"/>
<protein>
    <recommendedName>
        <fullName evidence="7">Signal recognition particle subunit SRP14</fullName>
    </recommendedName>
    <alternativeName>
        <fullName evidence="7">Signal recognition particle 14 kDa protein</fullName>
    </alternativeName>
</protein>
<dbReference type="SUPFAM" id="SSF54762">
    <property type="entry name" value="Signal recognition particle alu RNA binding heterodimer, SRP9/14"/>
    <property type="match status" value="1"/>
</dbReference>
<keyword evidence="5 7" id="KW-0733">Signal recognition particle</keyword>
<comment type="function">
    <text evidence="7">Component of the signal recognition particle (SRP) complex, a ribonucleoprotein complex that mediates the cotranslational targeting of secretory and membrane proteins to the endoplasmic reticulum (ER).</text>
</comment>
<evidence type="ECO:0000256" key="4">
    <source>
        <dbReference type="ARBA" id="ARBA00022884"/>
    </source>
</evidence>
<evidence type="ECO:0000256" key="6">
    <source>
        <dbReference type="ARBA" id="ARBA00023274"/>
    </source>
</evidence>
<dbReference type="EMBL" id="CABVLU010000004">
    <property type="protein sequence ID" value="VVT56248.1"/>
    <property type="molecule type" value="Genomic_DNA"/>
</dbReference>
<dbReference type="GO" id="GO:0030942">
    <property type="term" value="F:endoplasmic reticulum signal peptide binding"/>
    <property type="evidence" value="ECO:0007669"/>
    <property type="project" value="UniProtKB-UniRule"/>
</dbReference>
<dbReference type="InterPro" id="IPR003210">
    <property type="entry name" value="Signal_recog_particle_SRP14"/>
</dbReference>
<evidence type="ECO:0000256" key="5">
    <source>
        <dbReference type="ARBA" id="ARBA00023135"/>
    </source>
</evidence>
<name>A0A5E8C3B5_9ASCO</name>
<dbReference type="GO" id="GO:0005786">
    <property type="term" value="C:signal recognition particle, endoplasmic reticulum targeting"/>
    <property type="evidence" value="ECO:0007669"/>
    <property type="project" value="UniProtKB-UniRule"/>
</dbReference>
<dbReference type="Gene3D" id="3.30.720.10">
    <property type="entry name" value="Signal recognition particle alu RNA binding heterodimer, srp9/1"/>
    <property type="match status" value="1"/>
</dbReference>
<keyword evidence="3 7" id="KW-0963">Cytoplasm</keyword>
<evidence type="ECO:0000313" key="9">
    <source>
        <dbReference type="Proteomes" id="UP000398389"/>
    </source>
</evidence>
<evidence type="ECO:0000256" key="7">
    <source>
        <dbReference type="RuleBase" id="RU368100"/>
    </source>
</evidence>